<proteinExistence type="predicted"/>
<dbReference type="AlphaFoldDB" id="A0A2P6MS32"/>
<evidence type="ECO:0000256" key="1">
    <source>
        <dbReference type="SAM" id="MobiDB-lite"/>
    </source>
</evidence>
<evidence type="ECO:0000313" key="3">
    <source>
        <dbReference type="Proteomes" id="UP000241769"/>
    </source>
</evidence>
<dbReference type="Proteomes" id="UP000241769">
    <property type="component" value="Unassembled WGS sequence"/>
</dbReference>
<comment type="caution">
    <text evidence="2">The sequence shown here is derived from an EMBL/GenBank/DDBJ whole genome shotgun (WGS) entry which is preliminary data.</text>
</comment>
<evidence type="ECO:0000313" key="2">
    <source>
        <dbReference type="EMBL" id="PRP74503.1"/>
    </source>
</evidence>
<accession>A0A2P6MS32</accession>
<keyword evidence="3" id="KW-1185">Reference proteome</keyword>
<feature type="region of interest" description="Disordered" evidence="1">
    <location>
        <begin position="164"/>
        <end position="190"/>
    </location>
</feature>
<protein>
    <recommendedName>
        <fullName evidence="4">Zinc-finger domain-containing protein</fullName>
    </recommendedName>
</protein>
<gene>
    <name evidence="2" type="ORF">PROFUN_12517</name>
</gene>
<name>A0A2P6MS32_9EUKA</name>
<organism evidence="2 3">
    <name type="scientific">Planoprotostelium fungivorum</name>
    <dbReference type="NCBI Taxonomy" id="1890364"/>
    <lineage>
        <taxon>Eukaryota</taxon>
        <taxon>Amoebozoa</taxon>
        <taxon>Evosea</taxon>
        <taxon>Variosea</taxon>
        <taxon>Cavosteliida</taxon>
        <taxon>Cavosteliaceae</taxon>
        <taxon>Planoprotostelium</taxon>
    </lineage>
</organism>
<dbReference type="InParanoid" id="A0A2P6MS32"/>
<reference evidence="2 3" key="1">
    <citation type="journal article" date="2018" name="Genome Biol. Evol.">
        <title>Multiple Roots of Fruiting Body Formation in Amoebozoa.</title>
        <authorList>
            <person name="Hillmann F."/>
            <person name="Forbes G."/>
            <person name="Novohradska S."/>
            <person name="Ferling I."/>
            <person name="Riege K."/>
            <person name="Groth M."/>
            <person name="Westermann M."/>
            <person name="Marz M."/>
            <person name="Spaller T."/>
            <person name="Winckler T."/>
            <person name="Schaap P."/>
            <person name="Glockner G."/>
        </authorList>
    </citation>
    <scope>NUCLEOTIDE SEQUENCE [LARGE SCALE GENOMIC DNA]</scope>
    <source>
        <strain evidence="2 3">Jena</strain>
    </source>
</reference>
<sequence>MQLLSQVGRRLIARAMITPGLIDVDSKLYVKENSLNPSGYNLQGTYRQKPRLLYVAPNTPMEVEARRCCHICKYSMVQYPRRHVSCSQCPNIVCERCFGSSRLPDASWMEAKKRHDRGRYVCPLCNGSCLCRRCTRYTSTEDEEDETLTDAQGDEDIATILGQLRESPAKRTSPRLVTTSQVQKDDLRPLHLDRSLEDAAARIHSRAASGELLSGNKNRSTKVPKTSKVRAEISLEEGLVWSQESSLDAHTCGSDSDETDEGVREVYNVAFNPLLELKLEYQDLTERVEKSLKRIEEGRKCMTVFVDYHRDIVSRMRTVRGLKEQKSAST</sequence>
<dbReference type="EMBL" id="MDYQ01000460">
    <property type="protein sequence ID" value="PRP74503.1"/>
    <property type="molecule type" value="Genomic_DNA"/>
</dbReference>
<evidence type="ECO:0008006" key="4">
    <source>
        <dbReference type="Google" id="ProtNLM"/>
    </source>
</evidence>